<proteinExistence type="predicted"/>
<dbReference type="VEuPathDB" id="FungiDB:T552_04080"/>
<accession>A0A0W4ZPG3</accession>
<dbReference type="GO" id="GO:0005789">
    <property type="term" value="C:endoplasmic reticulum membrane"/>
    <property type="evidence" value="ECO:0007669"/>
    <property type="project" value="InterPro"/>
</dbReference>
<protein>
    <submittedName>
        <fullName evidence="2">Uncharacterized protein</fullName>
    </submittedName>
</protein>
<sequence>MLSILPGSYWAIYFIFRKTQIRRIRHVHIECSWEIWMTSIWFIVCAFLSYKLTSGLLLRWRIKYSYPAILIRLMSLNLMNMCLIRLFVSSSSNKIQQLLSTILVTCILACIYAIQNYITSDFSQFGIVKTPRRPNLINIAIYVIVPIGFASFITMLFALFHIEYT</sequence>
<evidence type="ECO:0000313" key="2">
    <source>
        <dbReference type="EMBL" id="KTW30239.1"/>
    </source>
</evidence>
<dbReference type="GO" id="GO:0034599">
    <property type="term" value="P:cellular response to oxidative stress"/>
    <property type="evidence" value="ECO:0007669"/>
    <property type="project" value="InterPro"/>
</dbReference>
<evidence type="ECO:0000313" key="3">
    <source>
        <dbReference type="Proteomes" id="UP000054454"/>
    </source>
</evidence>
<dbReference type="PRINTS" id="PR02070">
    <property type="entry name" value="NGLYCOSEOS1"/>
</dbReference>
<dbReference type="Proteomes" id="UP000054454">
    <property type="component" value="Unassembled WGS sequence"/>
</dbReference>
<evidence type="ECO:0000256" key="1">
    <source>
        <dbReference type="SAM" id="Phobius"/>
    </source>
</evidence>
<organism evidence="2 3">
    <name type="scientific">Pneumocystis carinii (strain B80)</name>
    <name type="common">Rat pneumocystis pneumonia agent</name>
    <name type="synonym">Pneumocystis carinii f. sp. carinii</name>
    <dbReference type="NCBI Taxonomy" id="1408658"/>
    <lineage>
        <taxon>Eukaryota</taxon>
        <taxon>Fungi</taxon>
        <taxon>Dikarya</taxon>
        <taxon>Ascomycota</taxon>
        <taxon>Taphrinomycotina</taxon>
        <taxon>Pneumocystomycetes</taxon>
        <taxon>Pneumocystaceae</taxon>
        <taxon>Pneumocystis</taxon>
    </lineage>
</organism>
<dbReference type="AlphaFoldDB" id="A0A0W4ZPG3"/>
<keyword evidence="1" id="KW-1133">Transmembrane helix</keyword>
<dbReference type="RefSeq" id="XP_018227030.1">
    <property type="nucleotide sequence ID" value="XM_018372131.1"/>
</dbReference>
<feature type="transmembrane region" description="Helical" evidence="1">
    <location>
        <begin position="139"/>
        <end position="162"/>
    </location>
</feature>
<name>A0A0W4ZPG3_PNEC8</name>
<keyword evidence="3" id="KW-1185">Reference proteome</keyword>
<dbReference type="GO" id="GO:0006487">
    <property type="term" value="P:protein N-linked glycosylation"/>
    <property type="evidence" value="ECO:0007669"/>
    <property type="project" value="TreeGrafter"/>
</dbReference>
<gene>
    <name evidence="2" type="ORF">T552_04080</name>
</gene>
<keyword evidence="1" id="KW-0812">Transmembrane</keyword>
<feature type="transmembrane region" description="Helical" evidence="1">
    <location>
        <begin position="98"/>
        <end position="118"/>
    </location>
</feature>
<dbReference type="GeneID" id="28938334"/>
<dbReference type="Pfam" id="PF12326">
    <property type="entry name" value="EOS1"/>
    <property type="match status" value="1"/>
</dbReference>
<dbReference type="InterPro" id="IPR021100">
    <property type="entry name" value="N-glycosylation_EOS1"/>
</dbReference>
<dbReference type="PANTHER" id="PTHR28147">
    <property type="entry name" value="N-GLYCOSYLATION PROTEIN EOS1"/>
    <property type="match status" value="1"/>
</dbReference>
<dbReference type="OrthoDB" id="2139606at2759"/>
<dbReference type="PANTHER" id="PTHR28147:SF1">
    <property type="entry name" value="N-GLYCOSYLATION PROTEIN EOS1"/>
    <property type="match status" value="1"/>
</dbReference>
<reference evidence="3" key="1">
    <citation type="journal article" date="2016" name="Nat. Commun.">
        <title>Genome analysis of three Pneumocystis species reveals adaptation mechanisms to life exclusively in mammalian hosts.</title>
        <authorList>
            <person name="Ma L."/>
            <person name="Chen Z."/>
            <person name="Huang D.W."/>
            <person name="Kutty G."/>
            <person name="Ishihara M."/>
            <person name="Wang H."/>
            <person name="Abouelleil A."/>
            <person name="Bishop L."/>
            <person name="Davey E."/>
            <person name="Deng R."/>
            <person name="Deng X."/>
            <person name="Fan L."/>
            <person name="Fantoni G."/>
            <person name="Fitzgerald M."/>
            <person name="Gogineni E."/>
            <person name="Goldberg J.M."/>
            <person name="Handley G."/>
            <person name="Hu X."/>
            <person name="Huber C."/>
            <person name="Jiao X."/>
            <person name="Jones K."/>
            <person name="Levin J.Z."/>
            <person name="Liu Y."/>
            <person name="Macdonald P."/>
            <person name="Melnikov A."/>
            <person name="Raley C."/>
            <person name="Sassi M."/>
            <person name="Sherman B.T."/>
            <person name="Song X."/>
            <person name="Sykes S."/>
            <person name="Tran B."/>
            <person name="Walsh L."/>
            <person name="Xia Y."/>
            <person name="Yang J."/>
            <person name="Young S."/>
            <person name="Zeng Q."/>
            <person name="Zheng X."/>
            <person name="Stephens R."/>
            <person name="Nusbaum C."/>
            <person name="Birren B.W."/>
            <person name="Azadi P."/>
            <person name="Lempicki R.A."/>
            <person name="Cuomo C.A."/>
            <person name="Kovacs J.A."/>
        </authorList>
    </citation>
    <scope>NUCLEOTIDE SEQUENCE [LARGE SCALE GENOMIC DNA]</scope>
    <source>
        <strain evidence="3">B80</strain>
    </source>
</reference>
<feature type="transmembrane region" description="Helical" evidence="1">
    <location>
        <begin position="64"/>
        <end position="86"/>
    </location>
</feature>
<feature type="transmembrane region" description="Helical" evidence="1">
    <location>
        <begin position="35"/>
        <end position="52"/>
    </location>
</feature>
<comment type="caution">
    <text evidence="2">The sequence shown here is derived from an EMBL/GenBank/DDBJ whole genome shotgun (WGS) entry which is preliminary data.</text>
</comment>
<dbReference type="EMBL" id="LFVZ01000003">
    <property type="protein sequence ID" value="KTW30239.1"/>
    <property type="molecule type" value="Genomic_DNA"/>
</dbReference>
<keyword evidence="1" id="KW-0472">Membrane</keyword>